<feature type="transmembrane region" description="Helical" evidence="1">
    <location>
        <begin position="277"/>
        <end position="302"/>
    </location>
</feature>
<organism evidence="2 3">
    <name type="scientific">Ramularia collo-cygni</name>
    <dbReference type="NCBI Taxonomy" id="112498"/>
    <lineage>
        <taxon>Eukaryota</taxon>
        <taxon>Fungi</taxon>
        <taxon>Dikarya</taxon>
        <taxon>Ascomycota</taxon>
        <taxon>Pezizomycotina</taxon>
        <taxon>Dothideomycetes</taxon>
        <taxon>Dothideomycetidae</taxon>
        <taxon>Mycosphaerellales</taxon>
        <taxon>Mycosphaerellaceae</taxon>
        <taxon>Ramularia</taxon>
    </lineage>
</organism>
<name>A0A2D3V4N6_9PEZI</name>
<dbReference type="OrthoDB" id="2896006at2759"/>
<accession>A0A2D3V4N6</accession>
<keyword evidence="1" id="KW-0472">Membrane</keyword>
<protein>
    <submittedName>
        <fullName evidence="2">Uncharacterized protein</fullName>
    </submittedName>
</protein>
<feature type="transmembrane region" description="Helical" evidence="1">
    <location>
        <begin position="191"/>
        <end position="211"/>
    </location>
</feature>
<sequence length="419" mass="45800">MSFHGQAIGHLVRRGVSAAQEHFTGANAEYMQQLQHDSELYEAAGPEMEVNPMEMLPMLVTALVTLFIIASIRYTLGDVMASLTMIESPTSTAFIEDKPPAYADEPNAPLEKEPLMPSEAEADMDVEVTLIRNKPITASVRDTMAHLSSVGGFTSRWRGLRASFMYHGLHGLITNFVGELLGFGLMGNTLIYVFVSVALARFHMAWTHAMIATPSSKPFWSNMVARKESKAVIMPSLVFALAQQATWVLPVAVAYALGLDNIEQDHVVEAAHSKDCAMLGMMGLRVLAVPATAIFVAFAVLLPATVTLTRVEALLLPEDRETIVPFDRQALVGELDLTARGSSKALFFQAWRSFDSASRWRLIKVYVKMAALQLAVVFVSAHLMIAEMYVIGGERLGLLFKSGAAQIQLAAIEAQQEAN</sequence>
<dbReference type="AlphaFoldDB" id="A0A2D3V4N6"/>
<reference evidence="2 3" key="1">
    <citation type="submission" date="2016-03" db="EMBL/GenBank/DDBJ databases">
        <authorList>
            <person name="Ploux O."/>
        </authorList>
    </citation>
    <scope>NUCLEOTIDE SEQUENCE [LARGE SCALE GENOMIC DNA]</scope>
    <source>
        <strain evidence="2 3">URUG2</strain>
    </source>
</reference>
<keyword evidence="1" id="KW-1133">Transmembrane helix</keyword>
<feature type="transmembrane region" description="Helical" evidence="1">
    <location>
        <begin position="164"/>
        <end position="185"/>
    </location>
</feature>
<dbReference type="Proteomes" id="UP000225277">
    <property type="component" value="Unassembled WGS sequence"/>
</dbReference>
<evidence type="ECO:0000256" key="1">
    <source>
        <dbReference type="SAM" id="Phobius"/>
    </source>
</evidence>
<dbReference type="STRING" id="112498.A0A2D3V4N6"/>
<keyword evidence="1" id="KW-0812">Transmembrane</keyword>
<dbReference type="GeneID" id="35598494"/>
<gene>
    <name evidence="2" type="ORF">RCC_03288</name>
</gene>
<evidence type="ECO:0000313" key="3">
    <source>
        <dbReference type="Proteomes" id="UP000225277"/>
    </source>
</evidence>
<evidence type="ECO:0000313" key="2">
    <source>
        <dbReference type="EMBL" id="CZT17454.1"/>
    </source>
</evidence>
<feature type="transmembrane region" description="Helical" evidence="1">
    <location>
        <begin position="55"/>
        <end position="76"/>
    </location>
</feature>
<keyword evidence="3" id="KW-1185">Reference proteome</keyword>
<feature type="transmembrane region" description="Helical" evidence="1">
    <location>
        <begin position="369"/>
        <end position="391"/>
    </location>
</feature>
<dbReference type="RefSeq" id="XP_023624346.1">
    <property type="nucleotide sequence ID" value="XM_023768578.1"/>
</dbReference>
<dbReference type="EMBL" id="FJUY01000004">
    <property type="protein sequence ID" value="CZT17454.1"/>
    <property type="molecule type" value="Genomic_DNA"/>
</dbReference>
<proteinExistence type="predicted"/>
<feature type="transmembrane region" description="Helical" evidence="1">
    <location>
        <begin position="232"/>
        <end position="257"/>
    </location>
</feature>